<keyword evidence="4" id="KW-1185">Reference proteome</keyword>
<protein>
    <recommendedName>
        <fullName evidence="2">NACHT domain-containing protein</fullName>
    </recommendedName>
</protein>
<sequence length="1567" mass="176401">MSDEVTGSSQGKQAGKRLAVVVGVNGPSAPGRAPLRYAEHDAEAMAEVLQSEACGFELFAPPLLGEQATAAAIKDMIFDLAESLGEEDTALFYFSGHAEVMPIGADLDEVYLISHDFKPTRTRYDKDAELSLRLLRRCLFEHEKAQNILIILDCCYAGQFRDSAPDPYLDELQHRLRYYFGEPGAESPARRGGVRLALTATGETVAKEADGHGLLTGHLLTALKGEREQATTQQGEITFTSLFGYLAKCMPLEQTPHFFGAGREMILARYHDFSQGQRQKREQEARHAEREQRLRSLLADHHGFLNDRLESFVGRSQELEDARQQVAALRSTGGYLTITGQAGQGKSSLIAKLVEEQAQAQGSLERVVFHFIPLTPPPDYQVALLRNLMARLILKYDLSDLYVASESRAALGEGFPRVLQEIAEKGKQEVLFIDGLDQLQADPQTGLRDLSFLPQGPGQPPPGIVFVLGTRPNDTLRPLELLSSHQEYRLPPLSRHDFDQILAHRSVVLAHSLADRFYRAGGENALYLDLVAKELAARPLLSEPHVEDIVRRLADDPANVFSLTIDRLRQSESLWTTVIKPMLGLLLVTQEPLLREQMKQLLNLIPSSHVDGEQLNQGLERLGGLVVIDAQRCYSLFHLKFREHLHQKEAHLTKRYIFDIEDVQHFHTYFIAWCELYGVEGIWEEASSHLSEQQRRRYARAHYIMHLYEAGVWKKLFQILDEGVYGKAKIRTDPSMRSYALDLDLGRQALSHLKWHWRDALQSLPRLWQYTLLRGSLASRADSYPREAFLLLLLLEQETKVLGLAELLTNPYYKADIFMLIANHLMMKPDRKQEALQLFARSKQLILSLSVFHQRERALMTLAKALGQARQWQEAERIVVSIVDPAAKAQVLTIIGSMLRQAGHWQKAKQNWKKAAYILLSITVSEGRMDGLIALVKALGQAGQWQEVERVIHSMSDEWWQARAVSELVVALGKAGYQQEAERIFLAISDQEQRMNVSIKLAIALGQAEQWQEAERIISSMPDEERKAAALSELALALRQAGQWQEAERIISSMPDEERKAVALSELALALGRVGQWQETERIISSIPDEWMKAEALSGLVIALRRVGQWQEAKLGILSISDREQRVKTFIRLGIALGQADKWQEAELCCQEAERIFLAISDQEQRMNVFIKLARVLGQADKRQEAERIISSMSDEERKGEAWGELALVLGQAGQWQEAERIISSIPNEERKVTALSRLAVALGQAEQWQEAKRIIGSIPGGWVKVEAWSELVIALGQARQWQEAERIIYSMPDRRVKAITLSRLTIALGQAGQWQKAERLIGSIPDEWMKAEAWSELVIALGQAGQWREAERIIGSIPGGWVKVEAWSELVIALGQAGQWQKAERIIYSMPDEERKAATLSGLAIALGQAGQWQKAERIIYSMPDEERKAATLNRLALVLGQAGQWQKAERIIYSMPDEERKAATLSGLAIALGQAGQWQKAEQLIGSIPDESRRTQAISHLIRVFAQQKEADHIVSLVQKEWLRAVSREQACEVFPLVLPLIAEHTELGIELYHAFAWVDSFLQG</sequence>
<dbReference type="Pfam" id="PF00656">
    <property type="entry name" value="Peptidase_C14"/>
    <property type="match status" value="1"/>
</dbReference>
<dbReference type="InterPro" id="IPR011990">
    <property type="entry name" value="TPR-like_helical_dom_sf"/>
</dbReference>
<dbReference type="Gene3D" id="3.40.50.1460">
    <property type="match status" value="1"/>
</dbReference>
<dbReference type="Gene3D" id="3.40.50.300">
    <property type="entry name" value="P-loop containing nucleotide triphosphate hydrolases"/>
    <property type="match status" value="1"/>
</dbReference>
<accession>A0A8J3IXX4</accession>
<dbReference type="InterPro" id="IPR011600">
    <property type="entry name" value="Pept_C14_caspase"/>
</dbReference>
<dbReference type="GO" id="GO:0006508">
    <property type="term" value="P:proteolysis"/>
    <property type="evidence" value="ECO:0007669"/>
    <property type="project" value="InterPro"/>
</dbReference>
<gene>
    <name evidence="3" type="ORF">KSF_088650</name>
</gene>
<dbReference type="EMBL" id="BNJK01000002">
    <property type="protein sequence ID" value="GHO98817.1"/>
    <property type="molecule type" value="Genomic_DNA"/>
</dbReference>
<dbReference type="RefSeq" id="WP_220209507.1">
    <property type="nucleotide sequence ID" value="NZ_BNJK01000002.1"/>
</dbReference>
<dbReference type="InterPro" id="IPR027417">
    <property type="entry name" value="P-loop_NTPase"/>
</dbReference>
<evidence type="ECO:0000313" key="3">
    <source>
        <dbReference type="EMBL" id="GHO98817.1"/>
    </source>
</evidence>
<dbReference type="Proteomes" id="UP000597444">
    <property type="component" value="Unassembled WGS sequence"/>
</dbReference>
<evidence type="ECO:0000256" key="1">
    <source>
        <dbReference type="ARBA" id="ARBA00022737"/>
    </source>
</evidence>
<name>A0A8J3IXX4_9CHLR</name>
<dbReference type="PROSITE" id="PS50837">
    <property type="entry name" value="NACHT"/>
    <property type="match status" value="1"/>
</dbReference>
<proteinExistence type="predicted"/>
<dbReference type="Pfam" id="PF13191">
    <property type="entry name" value="AAA_16"/>
    <property type="match status" value="1"/>
</dbReference>
<dbReference type="SUPFAM" id="SSF48452">
    <property type="entry name" value="TPR-like"/>
    <property type="match status" value="3"/>
</dbReference>
<reference evidence="3" key="1">
    <citation type="submission" date="2020-10" db="EMBL/GenBank/DDBJ databases">
        <title>Taxonomic study of unclassified bacteria belonging to the class Ktedonobacteria.</title>
        <authorList>
            <person name="Yabe S."/>
            <person name="Wang C.M."/>
            <person name="Zheng Y."/>
            <person name="Sakai Y."/>
            <person name="Cavaletti L."/>
            <person name="Monciardini P."/>
            <person name="Donadio S."/>
        </authorList>
    </citation>
    <scope>NUCLEOTIDE SEQUENCE</scope>
    <source>
        <strain evidence="3">ID150040</strain>
    </source>
</reference>
<evidence type="ECO:0000313" key="4">
    <source>
        <dbReference type="Proteomes" id="UP000597444"/>
    </source>
</evidence>
<dbReference type="PANTHER" id="PTHR47936">
    <property type="entry name" value="PPR_LONG DOMAIN-CONTAINING PROTEIN"/>
    <property type="match status" value="1"/>
</dbReference>
<dbReference type="InterPro" id="IPR058056">
    <property type="entry name" value="WH_TANC1/2"/>
</dbReference>
<dbReference type="Gene3D" id="1.25.40.10">
    <property type="entry name" value="Tetratricopeptide repeat domain"/>
    <property type="match status" value="7"/>
</dbReference>
<comment type="caution">
    <text evidence="3">The sequence shown here is derived from an EMBL/GenBank/DDBJ whole genome shotgun (WGS) entry which is preliminary data.</text>
</comment>
<feature type="domain" description="NACHT" evidence="2">
    <location>
        <begin position="334"/>
        <end position="473"/>
    </location>
</feature>
<dbReference type="InterPro" id="IPR007111">
    <property type="entry name" value="NACHT_NTPase"/>
</dbReference>
<dbReference type="SUPFAM" id="SSF52540">
    <property type="entry name" value="P-loop containing nucleoside triphosphate hydrolases"/>
    <property type="match status" value="1"/>
</dbReference>
<dbReference type="InterPro" id="IPR041664">
    <property type="entry name" value="AAA_16"/>
</dbReference>
<dbReference type="GO" id="GO:0004197">
    <property type="term" value="F:cysteine-type endopeptidase activity"/>
    <property type="evidence" value="ECO:0007669"/>
    <property type="project" value="InterPro"/>
</dbReference>
<organism evidence="3 4">
    <name type="scientific">Reticulibacter mediterranei</name>
    <dbReference type="NCBI Taxonomy" id="2778369"/>
    <lineage>
        <taxon>Bacteria</taxon>
        <taxon>Bacillati</taxon>
        <taxon>Chloroflexota</taxon>
        <taxon>Ktedonobacteria</taxon>
        <taxon>Ktedonobacterales</taxon>
        <taxon>Reticulibacteraceae</taxon>
        <taxon>Reticulibacter</taxon>
    </lineage>
</organism>
<dbReference type="Pfam" id="PF25521">
    <property type="entry name" value="WHD_TANC1"/>
    <property type="match status" value="1"/>
</dbReference>
<dbReference type="PANTHER" id="PTHR47936:SF1">
    <property type="entry name" value="PENTATRICOPEPTIDE REPEAT-CONTAINING PROTEIN GUN1, CHLOROPLASTIC"/>
    <property type="match status" value="1"/>
</dbReference>
<evidence type="ECO:0000259" key="2">
    <source>
        <dbReference type="PROSITE" id="PS50837"/>
    </source>
</evidence>
<keyword evidence="1" id="KW-0677">Repeat</keyword>